<accession>X1HXJ9</accession>
<proteinExistence type="predicted"/>
<name>X1HXJ9_9ZZZZ</name>
<gene>
    <name evidence="1" type="ORF">S03H2_53467</name>
</gene>
<evidence type="ECO:0000313" key="1">
    <source>
        <dbReference type="EMBL" id="GAH61805.1"/>
    </source>
</evidence>
<organism evidence="1">
    <name type="scientific">marine sediment metagenome</name>
    <dbReference type="NCBI Taxonomy" id="412755"/>
    <lineage>
        <taxon>unclassified sequences</taxon>
        <taxon>metagenomes</taxon>
        <taxon>ecological metagenomes</taxon>
    </lineage>
</organism>
<dbReference type="AlphaFoldDB" id="X1HXJ9"/>
<comment type="caution">
    <text evidence="1">The sequence shown here is derived from an EMBL/GenBank/DDBJ whole genome shotgun (WGS) entry which is preliminary data.</text>
</comment>
<protein>
    <submittedName>
        <fullName evidence="1">Uncharacterized protein</fullName>
    </submittedName>
</protein>
<reference evidence="1" key="1">
    <citation type="journal article" date="2014" name="Front. Microbiol.">
        <title>High frequency of phylogenetically diverse reductive dehalogenase-homologous genes in deep subseafloor sedimentary metagenomes.</title>
        <authorList>
            <person name="Kawai M."/>
            <person name="Futagami T."/>
            <person name="Toyoda A."/>
            <person name="Takaki Y."/>
            <person name="Nishi S."/>
            <person name="Hori S."/>
            <person name="Arai W."/>
            <person name="Tsubouchi T."/>
            <person name="Morono Y."/>
            <person name="Uchiyama I."/>
            <person name="Ito T."/>
            <person name="Fujiyama A."/>
            <person name="Inagaki F."/>
            <person name="Takami H."/>
        </authorList>
    </citation>
    <scope>NUCLEOTIDE SEQUENCE</scope>
    <source>
        <strain evidence="1">Expedition CK06-06</strain>
    </source>
</reference>
<feature type="non-terminal residue" evidence="1">
    <location>
        <position position="1"/>
    </location>
</feature>
<sequence length="54" mass="6712">KRRKYDVRIDGIKIRSTADFDRIDMSKSERRWKHRKMKLEKRAESSMRAWEAEE</sequence>
<dbReference type="EMBL" id="BARU01034035">
    <property type="protein sequence ID" value="GAH61805.1"/>
    <property type="molecule type" value="Genomic_DNA"/>
</dbReference>